<protein>
    <submittedName>
        <fullName evidence="2">Heme-binding domain-containing protein</fullName>
    </submittedName>
</protein>
<proteinExistence type="predicted"/>
<accession>A0ABS1KM74</accession>
<feature type="domain" description="Haem-binding" evidence="1">
    <location>
        <begin position="20"/>
        <end position="149"/>
    </location>
</feature>
<comment type="caution">
    <text evidence="2">The sequence shown here is derived from an EMBL/GenBank/DDBJ whole genome shotgun (WGS) entry which is preliminary data.</text>
</comment>
<dbReference type="InterPro" id="IPR032033">
    <property type="entry name" value="Cytochrome_P460"/>
</dbReference>
<gene>
    <name evidence="2" type="ORF">JI741_04980</name>
</gene>
<dbReference type="InterPro" id="IPR025992">
    <property type="entry name" value="Haem-bd"/>
</dbReference>
<dbReference type="SMART" id="SM01235">
    <property type="entry name" value="Haem_bd"/>
    <property type="match status" value="1"/>
</dbReference>
<dbReference type="Pfam" id="PF16694">
    <property type="entry name" value="Cytochrome_P460"/>
    <property type="match status" value="1"/>
</dbReference>
<keyword evidence="3" id="KW-1185">Reference proteome</keyword>
<dbReference type="InterPro" id="IPR038142">
    <property type="entry name" value="Cytochrome_P460_sp"/>
</dbReference>
<evidence type="ECO:0000313" key="3">
    <source>
        <dbReference type="Proteomes" id="UP000613030"/>
    </source>
</evidence>
<evidence type="ECO:0000313" key="2">
    <source>
        <dbReference type="EMBL" id="MBL0740559.1"/>
    </source>
</evidence>
<dbReference type="Proteomes" id="UP000613030">
    <property type="component" value="Unassembled WGS sequence"/>
</dbReference>
<dbReference type="Gene3D" id="3.50.70.20">
    <property type="entry name" value="Cytochrome P460"/>
    <property type="match status" value="1"/>
</dbReference>
<dbReference type="EMBL" id="JAERRB010000001">
    <property type="protein sequence ID" value="MBL0740559.1"/>
    <property type="molecule type" value="Genomic_DNA"/>
</dbReference>
<dbReference type="RefSeq" id="WP_202007887.1">
    <property type="nucleotide sequence ID" value="NZ_JAERRB010000001.1"/>
</dbReference>
<sequence>MKLSSTKRSRILLVALGILSLIVIGMQFAEPAISNPPPTGTFAGPDSVVTILERSCYNCHSNETRLAWYDKIAPVSWLVSADVRKARSRFNFSHWDSLSTTDQVTKLWYMVNMADQGKMPLATYTAVNPSAKLSEREIRTLKNYVVALAANTSKTNGAKTPPSTPVTRPSTIPASPNGIRYIEGFRNWKVIATTNRFDNGTMRVVYGNDIAVKAITENTINPWPNGAIIAKVVWNKQAEDTTGTVRAGDFNNVQFMVRDDVKYKNTEGWGFARFSTPKLVPYGNTIAFDVDCINCHRLASANGFVFDIPTHQKY</sequence>
<dbReference type="CDD" id="cd20753">
    <property type="entry name" value="cyt_P460_Mc-like"/>
    <property type="match status" value="1"/>
</dbReference>
<dbReference type="Pfam" id="PF14376">
    <property type="entry name" value="Haem_bd"/>
    <property type="match status" value="1"/>
</dbReference>
<reference evidence="2 3" key="1">
    <citation type="submission" date="2021-01" db="EMBL/GenBank/DDBJ databases">
        <title>Chryseolinea sp. Jin1 Genome sequencing and assembly.</title>
        <authorList>
            <person name="Kim I."/>
        </authorList>
    </citation>
    <scope>NUCLEOTIDE SEQUENCE [LARGE SCALE GENOMIC DNA]</scope>
    <source>
        <strain evidence="2 3">Jin1</strain>
    </source>
</reference>
<organism evidence="2 3">
    <name type="scientific">Chryseolinea lacunae</name>
    <dbReference type="NCBI Taxonomy" id="2801331"/>
    <lineage>
        <taxon>Bacteria</taxon>
        <taxon>Pseudomonadati</taxon>
        <taxon>Bacteroidota</taxon>
        <taxon>Cytophagia</taxon>
        <taxon>Cytophagales</taxon>
        <taxon>Fulvivirgaceae</taxon>
        <taxon>Chryseolinea</taxon>
    </lineage>
</organism>
<evidence type="ECO:0000259" key="1">
    <source>
        <dbReference type="SMART" id="SM01235"/>
    </source>
</evidence>
<name>A0ABS1KM74_9BACT</name>